<feature type="signal peptide" evidence="2">
    <location>
        <begin position="1"/>
        <end position="19"/>
    </location>
</feature>
<sequence length="143" mass="16629">MEVTYVLFVLVLFPSALLGQSINDRYEKFINQHINPGMNWSRCDTEIVRRPIHSSKLGLKKSKMCVMQLENFTEKNTRVSNQPFPFVTCKLKENHVFPNCKYDGQSAEKRIVIECEDDKNVSCLVLLNYKPNNDENHICISMQ</sequence>
<accession>A0A3B3ZZM4</accession>
<evidence type="ECO:0000256" key="1">
    <source>
        <dbReference type="ARBA" id="ARBA00005600"/>
    </source>
</evidence>
<dbReference type="SMART" id="SM00092">
    <property type="entry name" value="RNAse_Pc"/>
    <property type="match status" value="1"/>
</dbReference>
<proteinExistence type="inferred from homology"/>
<reference evidence="4" key="2">
    <citation type="submission" date="2025-09" db="UniProtKB">
        <authorList>
            <consortium name="Ensembl"/>
        </authorList>
    </citation>
    <scope>IDENTIFICATION</scope>
</reference>
<dbReference type="InterPro" id="IPR001427">
    <property type="entry name" value="RNaseA"/>
</dbReference>
<protein>
    <recommendedName>
        <fullName evidence="3">Ribonuclease A-domain domain-containing protein</fullName>
    </recommendedName>
</protein>
<evidence type="ECO:0000313" key="5">
    <source>
        <dbReference type="Proteomes" id="UP000261520"/>
    </source>
</evidence>
<comment type="similarity">
    <text evidence="1">Belongs to the pancreatic ribonuclease family.</text>
</comment>
<dbReference type="PANTHER" id="PTHR11437">
    <property type="entry name" value="RIBONUCLEASE"/>
    <property type="match status" value="1"/>
</dbReference>
<evidence type="ECO:0000259" key="3">
    <source>
        <dbReference type="SMART" id="SM00092"/>
    </source>
</evidence>
<dbReference type="Gene3D" id="3.10.130.10">
    <property type="entry name" value="Ribonuclease A-like domain"/>
    <property type="match status" value="1"/>
</dbReference>
<reference evidence="4" key="1">
    <citation type="submission" date="2025-08" db="UniProtKB">
        <authorList>
            <consortium name="Ensembl"/>
        </authorList>
    </citation>
    <scope>IDENTIFICATION</scope>
</reference>
<organism evidence="4 5">
    <name type="scientific">Periophthalmus magnuspinnatus</name>
    <dbReference type="NCBI Taxonomy" id="409849"/>
    <lineage>
        <taxon>Eukaryota</taxon>
        <taxon>Metazoa</taxon>
        <taxon>Chordata</taxon>
        <taxon>Craniata</taxon>
        <taxon>Vertebrata</taxon>
        <taxon>Euteleostomi</taxon>
        <taxon>Actinopterygii</taxon>
        <taxon>Neopterygii</taxon>
        <taxon>Teleostei</taxon>
        <taxon>Neoteleostei</taxon>
        <taxon>Acanthomorphata</taxon>
        <taxon>Gobiaria</taxon>
        <taxon>Gobiiformes</taxon>
        <taxon>Gobioidei</taxon>
        <taxon>Gobiidae</taxon>
        <taxon>Oxudercinae</taxon>
        <taxon>Periophthalmus</taxon>
    </lineage>
</organism>
<dbReference type="InterPro" id="IPR036816">
    <property type="entry name" value="RNaseA-like_dom_sf"/>
</dbReference>
<dbReference type="GO" id="GO:0004540">
    <property type="term" value="F:RNA nuclease activity"/>
    <property type="evidence" value="ECO:0007669"/>
    <property type="project" value="TreeGrafter"/>
</dbReference>
<feature type="domain" description="Ribonuclease A-domain" evidence="3">
    <location>
        <begin position="22"/>
        <end position="121"/>
    </location>
</feature>
<dbReference type="Ensembl" id="ENSPMGT00000010499.1">
    <property type="protein sequence ID" value="ENSPMGP00000009849.1"/>
    <property type="gene ID" value="ENSPMGG00000008157.1"/>
</dbReference>
<dbReference type="Proteomes" id="UP000261520">
    <property type="component" value="Unplaced"/>
</dbReference>
<evidence type="ECO:0000256" key="2">
    <source>
        <dbReference type="SAM" id="SignalP"/>
    </source>
</evidence>
<keyword evidence="2" id="KW-0732">Signal</keyword>
<dbReference type="InterPro" id="IPR023412">
    <property type="entry name" value="RNaseA_domain"/>
</dbReference>
<dbReference type="SUPFAM" id="SSF54076">
    <property type="entry name" value="RNase A-like"/>
    <property type="match status" value="1"/>
</dbReference>
<name>A0A3B3ZZM4_9GOBI</name>
<dbReference type="AlphaFoldDB" id="A0A3B3ZZM4"/>
<evidence type="ECO:0000313" key="4">
    <source>
        <dbReference type="Ensembl" id="ENSPMGP00000009849.1"/>
    </source>
</evidence>
<dbReference type="STRING" id="409849.ENSPMGP00000009849"/>
<dbReference type="GO" id="GO:0003676">
    <property type="term" value="F:nucleic acid binding"/>
    <property type="evidence" value="ECO:0007669"/>
    <property type="project" value="InterPro"/>
</dbReference>
<dbReference type="GO" id="GO:0050830">
    <property type="term" value="P:defense response to Gram-positive bacterium"/>
    <property type="evidence" value="ECO:0007669"/>
    <property type="project" value="TreeGrafter"/>
</dbReference>
<feature type="chain" id="PRO_5017266476" description="Ribonuclease A-domain domain-containing protein" evidence="2">
    <location>
        <begin position="20"/>
        <end position="143"/>
    </location>
</feature>
<dbReference type="Pfam" id="PF00074">
    <property type="entry name" value="RnaseA"/>
    <property type="match status" value="1"/>
</dbReference>
<keyword evidence="5" id="KW-1185">Reference proteome</keyword>